<evidence type="ECO:0000256" key="1">
    <source>
        <dbReference type="ARBA" id="ARBA00023172"/>
    </source>
</evidence>
<accession>U3A8H1</accession>
<organism evidence="2 3">
    <name type="scientific">Vibrio azureus NBRC 104587</name>
    <dbReference type="NCBI Taxonomy" id="1219077"/>
    <lineage>
        <taxon>Bacteria</taxon>
        <taxon>Pseudomonadati</taxon>
        <taxon>Pseudomonadota</taxon>
        <taxon>Gammaproteobacteria</taxon>
        <taxon>Vibrionales</taxon>
        <taxon>Vibrionaceae</taxon>
        <taxon>Vibrio</taxon>
    </lineage>
</organism>
<reference evidence="2 3" key="1">
    <citation type="submission" date="2013-09" db="EMBL/GenBank/DDBJ databases">
        <title>Whole genome shotgun sequence of Vibrio azureus NBRC 104587.</title>
        <authorList>
            <person name="Isaki S."/>
            <person name="Hosoyama A."/>
            <person name="Numata M."/>
            <person name="Hashimoto M."/>
            <person name="Hosoyama Y."/>
            <person name="Tsuchikane K."/>
            <person name="Noguchi M."/>
            <person name="Hirakata S."/>
            <person name="Ichikawa N."/>
            <person name="Ohji S."/>
            <person name="Yamazoe A."/>
            <person name="Fujita N."/>
        </authorList>
    </citation>
    <scope>NUCLEOTIDE SEQUENCE [LARGE SCALE GENOMIC DNA]</scope>
    <source>
        <strain evidence="2 3">NBRC 104587</strain>
    </source>
</reference>
<comment type="caution">
    <text evidence="2">The sequence shown here is derived from an EMBL/GenBank/DDBJ whole genome shotgun (WGS) entry which is preliminary data.</text>
</comment>
<dbReference type="InterPro" id="IPR013762">
    <property type="entry name" value="Integrase-like_cat_sf"/>
</dbReference>
<dbReference type="RefSeq" id="WP_021709986.1">
    <property type="nucleotide sequence ID" value="NZ_BAOB01000161.1"/>
</dbReference>
<evidence type="ECO:0008006" key="4">
    <source>
        <dbReference type="Google" id="ProtNLM"/>
    </source>
</evidence>
<sequence>MAKKDKTRKKLNDQSERFFKHHYFGLGKIKSKGSRLIHGRRTYAEQIRIVSKAAYDMGVKKLKFITPEMAQEYLERCRDKGLSQKYLSTIRVALERVVYVKEVGKRLMRVEALPKHERSLKEQNRAYTAEQLSLIYERLTPQGKLSLLLAYNAGLRAEEILTLQRRDEASPSTRRDWIEDRFKGREPGLIYIVTGKNGLRREVMIEKDLAGVLETLRFEKPELIHDRKLPFKIHYDVLGGLQFSSAFSKASRQVLGWSLGAHGLRFSYAQRRIDEEMLGVPYQDAKLIVSQELGHFREDITERYIGSQPN</sequence>
<dbReference type="GO" id="GO:0015074">
    <property type="term" value="P:DNA integration"/>
    <property type="evidence" value="ECO:0007669"/>
    <property type="project" value="InterPro"/>
</dbReference>
<dbReference type="SUPFAM" id="SSF56349">
    <property type="entry name" value="DNA breaking-rejoining enzymes"/>
    <property type="match status" value="1"/>
</dbReference>
<dbReference type="GO" id="GO:0003677">
    <property type="term" value="F:DNA binding"/>
    <property type="evidence" value="ECO:0007669"/>
    <property type="project" value="InterPro"/>
</dbReference>
<dbReference type="Gene3D" id="1.10.443.10">
    <property type="entry name" value="Intergrase catalytic core"/>
    <property type="match status" value="1"/>
</dbReference>
<keyword evidence="1" id="KW-0233">DNA recombination</keyword>
<dbReference type="AlphaFoldDB" id="U3A8H1"/>
<dbReference type="eggNOG" id="COG0582">
    <property type="taxonomic scope" value="Bacteria"/>
</dbReference>
<evidence type="ECO:0000313" key="2">
    <source>
        <dbReference type="EMBL" id="GAD76236.1"/>
    </source>
</evidence>
<protein>
    <recommendedName>
        <fullName evidence="4">Tyr recombinase domain-containing protein</fullName>
    </recommendedName>
</protein>
<proteinExistence type="predicted"/>
<dbReference type="InterPro" id="IPR011010">
    <property type="entry name" value="DNA_brk_join_enz"/>
</dbReference>
<dbReference type="Proteomes" id="UP000016567">
    <property type="component" value="Unassembled WGS sequence"/>
</dbReference>
<gene>
    <name evidence="2" type="ORF">VAZ01S_039_00610</name>
</gene>
<name>U3A8H1_9VIBR</name>
<dbReference type="STRING" id="1219077.VAZ01S_039_00610"/>
<keyword evidence="3" id="KW-1185">Reference proteome</keyword>
<dbReference type="EMBL" id="BATL01000039">
    <property type="protein sequence ID" value="GAD76236.1"/>
    <property type="molecule type" value="Genomic_DNA"/>
</dbReference>
<evidence type="ECO:0000313" key="3">
    <source>
        <dbReference type="Proteomes" id="UP000016567"/>
    </source>
</evidence>
<dbReference type="GO" id="GO:0006310">
    <property type="term" value="P:DNA recombination"/>
    <property type="evidence" value="ECO:0007669"/>
    <property type="project" value="UniProtKB-KW"/>
</dbReference>